<dbReference type="Proteomes" id="UP000199527">
    <property type="component" value="Unassembled WGS sequence"/>
</dbReference>
<evidence type="ECO:0000313" key="1">
    <source>
        <dbReference type="EMBL" id="SDJ01308.1"/>
    </source>
</evidence>
<dbReference type="AlphaFoldDB" id="A0A1G8Q9N5"/>
<gene>
    <name evidence="1" type="ORF">SAMN04488540_104226</name>
</gene>
<protein>
    <submittedName>
        <fullName evidence="1">Uncharacterized protein</fullName>
    </submittedName>
</protein>
<reference evidence="2" key="1">
    <citation type="submission" date="2016-10" db="EMBL/GenBank/DDBJ databases">
        <authorList>
            <person name="Varghese N."/>
            <person name="Submissions S."/>
        </authorList>
    </citation>
    <scope>NUCLEOTIDE SEQUENCE [LARGE SCALE GENOMIC DNA]</scope>
    <source>
        <strain evidence="2">DSM 23317</strain>
    </source>
</reference>
<sequence length="41" mass="4724">MSGYRLSHNRLKVLMTPLAMAGIEVTARALWHRYPTVRIVN</sequence>
<proteinExistence type="predicted"/>
<keyword evidence="2" id="KW-1185">Reference proteome</keyword>
<organism evidence="1 2">
    <name type="scientific">Ferrimonas sediminum</name>
    <dbReference type="NCBI Taxonomy" id="718193"/>
    <lineage>
        <taxon>Bacteria</taxon>
        <taxon>Pseudomonadati</taxon>
        <taxon>Pseudomonadota</taxon>
        <taxon>Gammaproteobacteria</taxon>
        <taxon>Alteromonadales</taxon>
        <taxon>Ferrimonadaceae</taxon>
        <taxon>Ferrimonas</taxon>
    </lineage>
</organism>
<evidence type="ECO:0000313" key="2">
    <source>
        <dbReference type="Proteomes" id="UP000199527"/>
    </source>
</evidence>
<name>A0A1G8Q9N5_9GAMM</name>
<dbReference type="EMBL" id="FNEM01000004">
    <property type="protein sequence ID" value="SDJ01308.1"/>
    <property type="molecule type" value="Genomic_DNA"/>
</dbReference>
<accession>A0A1G8Q9N5</accession>